<sequence>MTPSRRVFTTALLGGALPLAPVAHARQAAAHAPAAGLDAAVLTLSGAALARFNRGGADPALEQLFHKHQVMFDRAYEFTAAALQALPAVEIEPTLEYDGKVHRLAGPLLEQVLGAAGVPAEAPVRLTLRALDGYAVQVPLADARRWRMMLATRLDGRPLALGGLGPQWAVYDADRLADFRDKPLPARFSLCPWGLYHLEVQPG</sequence>
<protein>
    <submittedName>
        <fullName evidence="2">Molybdopterin-dependent oxidoreductase</fullName>
    </submittedName>
</protein>
<reference evidence="2 3" key="1">
    <citation type="submission" date="2023-11" db="EMBL/GenBank/DDBJ databases">
        <title>Draft genome of Azohydromonas lata strain H1 (DSM1123), a polyhydroxyalkanoate producer.</title>
        <authorList>
            <person name="Traversa D."/>
            <person name="D'Addabbo P."/>
            <person name="Pazzani C."/>
            <person name="Manzari C."/>
            <person name="Chiara M."/>
            <person name="Scrascia M."/>
        </authorList>
    </citation>
    <scope>NUCLEOTIDE SEQUENCE [LARGE SCALE GENOMIC DNA]</scope>
    <source>
        <strain evidence="2 3">H1</strain>
    </source>
</reference>
<feature type="chain" id="PRO_5047062261" evidence="1">
    <location>
        <begin position="26"/>
        <end position="203"/>
    </location>
</feature>
<dbReference type="Gene3D" id="3.90.420.10">
    <property type="entry name" value="Oxidoreductase, molybdopterin-binding domain"/>
    <property type="match status" value="1"/>
</dbReference>
<name>A0ABU5IDY7_9BURK</name>
<keyword evidence="1" id="KW-0732">Signal</keyword>
<proteinExistence type="predicted"/>
<evidence type="ECO:0000313" key="2">
    <source>
        <dbReference type="EMBL" id="MDZ5457044.1"/>
    </source>
</evidence>
<dbReference type="InterPro" id="IPR036374">
    <property type="entry name" value="OxRdtase_Mopterin-bd_sf"/>
</dbReference>
<comment type="caution">
    <text evidence="2">The sequence shown here is derived from an EMBL/GenBank/DDBJ whole genome shotgun (WGS) entry which is preliminary data.</text>
</comment>
<accession>A0ABU5IDY7</accession>
<organism evidence="2 3">
    <name type="scientific">Azohydromonas lata</name>
    <dbReference type="NCBI Taxonomy" id="45677"/>
    <lineage>
        <taxon>Bacteria</taxon>
        <taxon>Pseudomonadati</taxon>
        <taxon>Pseudomonadota</taxon>
        <taxon>Betaproteobacteria</taxon>
        <taxon>Burkholderiales</taxon>
        <taxon>Sphaerotilaceae</taxon>
        <taxon>Azohydromonas</taxon>
    </lineage>
</organism>
<dbReference type="Proteomes" id="UP001293718">
    <property type="component" value="Unassembled WGS sequence"/>
</dbReference>
<dbReference type="EMBL" id="JAXOJX010000014">
    <property type="protein sequence ID" value="MDZ5457044.1"/>
    <property type="molecule type" value="Genomic_DNA"/>
</dbReference>
<keyword evidence="3" id="KW-1185">Reference proteome</keyword>
<evidence type="ECO:0000256" key="1">
    <source>
        <dbReference type="SAM" id="SignalP"/>
    </source>
</evidence>
<evidence type="ECO:0000313" key="3">
    <source>
        <dbReference type="Proteomes" id="UP001293718"/>
    </source>
</evidence>
<dbReference type="RefSeq" id="WP_322465468.1">
    <property type="nucleotide sequence ID" value="NZ_JAXOJX010000014.1"/>
</dbReference>
<feature type="signal peptide" evidence="1">
    <location>
        <begin position="1"/>
        <end position="25"/>
    </location>
</feature>
<gene>
    <name evidence="2" type="ORF">SM757_10730</name>
</gene>
<dbReference type="SUPFAM" id="SSF56524">
    <property type="entry name" value="Oxidoreductase molybdopterin-binding domain"/>
    <property type="match status" value="1"/>
</dbReference>